<dbReference type="CDD" id="cd00093">
    <property type="entry name" value="HTH_XRE"/>
    <property type="match status" value="1"/>
</dbReference>
<dbReference type="RefSeq" id="WP_108689439.1">
    <property type="nucleotide sequence ID" value="NZ_QCYK01000004.1"/>
</dbReference>
<dbReference type="SUPFAM" id="SSF47413">
    <property type="entry name" value="lambda repressor-like DNA-binding domains"/>
    <property type="match status" value="1"/>
</dbReference>
<proteinExistence type="predicted"/>
<dbReference type="Gene3D" id="1.10.260.40">
    <property type="entry name" value="lambda repressor-like DNA-binding domains"/>
    <property type="match status" value="1"/>
</dbReference>
<dbReference type="EMBL" id="QCYK01000004">
    <property type="protein sequence ID" value="PUZ21790.1"/>
    <property type="molecule type" value="Genomic_DNA"/>
</dbReference>
<dbReference type="InterPro" id="IPR001387">
    <property type="entry name" value="Cro/C1-type_HTH"/>
</dbReference>
<dbReference type="Proteomes" id="UP000244450">
    <property type="component" value="Unassembled WGS sequence"/>
</dbReference>
<dbReference type="PROSITE" id="PS50943">
    <property type="entry name" value="HTH_CROC1"/>
    <property type="match status" value="1"/>
</dbReference>
<evidence type="ECO:0000313" key="3">
    <source>
        <dbReference type="Proteomes" id="UP000244450"/>
    </source>
</evidence>
<reference evidence="2 3" key="1">
    <citation type="submission" date="2018-04" db="EMBL/GenBank/DDBJ databases">
        <title>Chitinophaga fuyangensis sp. nov., isolated from soil in a chemical factory.</title>
        <authorList>
            <person name="Chen K."/>
        </authorList>
    </citation>
    <scope>NUCLEOTIDE SEQUENCE [LARGE SCALE GENOMIC DNA]</scope>
    <source>
        <strain evidence="2 3">LY-1</strain>
    </source>
</reference>
<name>A0A2T7BBM9_9BACT</name>
<comment type="caution">
    <text evidence="2">The sequence shown here is derived from an EMBL/GenBank/DDBJ whole genome shotgun (WGS) entry which is preliminary data.</text>
</comment>
<dbReference type="OrthoDB" id="678852at2"/>
<dbReference type="InterPro" id="IPR010982">
    <property type="entry name" value="Lambda_DNA-bd_dom_sf"/>
</dbReference>
<dbReference type="GO" id="GO:0003677">
    <property type="term" value="F:DNA binding"/>
    <property type="evidence" value="ECO:0007669"/>
    <property type="project" value="InterPro"/>
</dbReference>
<evidence type="ECO:0000259" key="1">
    <source>
        <dbReference type="PROSITE" id="PS50943"/>
    </source>
</evidence>
<feature type="domain" description="HTH cro/C1-type" evidence="1">
    <location>
        <begin position="7"/>
        <end position="61"/>
    </location>
</feature>
<dbReference type="Pfam" id="PF01381">
    <property type="entry name" value="HTH_3"/>
    <property type="match status" value="1"/>
</dbReference>
<evidence type="ECO:0000313" key="2">
    <source>
        <dbReference type="EMBL" id="PUZ21790.1"/>
    </source>
</evidence>
<organism evidence="2 3">
    <name type="scientific">Chitinophaga parva</name>
    <dbReference type="NCBI Taxonomy" id="2169414"/>
    <lineage>
        <taxon>Bacteria</taxon>
        <taxon>Pseudomonadati</taxon>
        <taxon>Bacteroidota</taxon>
        <taxon>Chitinophagia</taxon>
        <taxon>Chitinophagales</taxon>
        <taxon>Chitinophagaceae</taxon>
        <taxon>Chitinophaga</taxon>
    </lineage>
</organism>
<accession>A0A2T7BBM9</accession>
<gene>
    <name evidence="2" type="ORF">DCC81_24695</name>
</gene>
<keyword evidence="3" id="KW-1185">Reference proteome</keyword>
<protein>
    <recommendedName>
        <fullName evidence="1">HTH cro/C1-type domain-containing protein</fullName>
    </recommendedName>
</protein>
<sequence>MATNELIKKFFSDKQLNITAVAEATGLAYSTVSSIFNNADGSPSMKTLQKLQHAFPDLTINNETSLDQQKRVTLVNRERAMVRVLWRRWAKFEAEHTGVPLEEVLNSMDADTILAWRELG</sequence>
<dbReference type="AlphaFoldDB" id="A0A2T7BBM9"/>